<name>A0A0F9BQQ8_9ZZZZ</name>
<dbReference type="AlphaFoldDB" id="A0A0F9BQQ8"/>
<organism evidence="2">
    <name type="scientific">marine sediment metagenome</name>
    <dbReference type="NCBI Taxonomy" id="412755"/>
    <lineage>
        <taxon>unclassified sequences</taxon>
        <taxon>metagenomes</taxon>
        <taxon>ecological metagenomes</taxon>
    </lineage>
</organism>
<evidence type="ECO:0000256" key="1">
    <source>
        <dbReference type="SAM" id="MobiDB-lite"/>
    </source>
</evidence>
<feature type="region of interest" description="Disordered" evidence="1">
    <location>
        <begin position="1"/>
        <end position="35"/>
    </location>
</feature>
<dbReference type="AntiFam" id="ANF00095">
    <property type="entry name" value="Shadow ORF (opposite ABC transporters)"/>
</dbReference>
<reference evidence="2" key="1">
    <citation type="journal article" date="2015" name="Nature">
        <title>Complex archaea that bridge the gap between prokaryotes and eukaryotes.</title>
        <authorList>
            <person name="Spang A."/>
            <person name="Saw J.H."/>
            <person name="Jorgensen S.L."/>
            <person name="Zaremba-Niedzwiedzka K."/>
            <person name="Martijn J."/>
            <person name="Lind A.E."/>
            <person name="van Eijk R."/>
            <person name="Schleper C."/>
            <person name="Guy L."/>
            <person name="Ettema T.J."/>
        </authorList>
    </citation>
    <scope>NUCLEOTIDE SEQUENCE</scope>
</reference>
<dbReference type="EMBL" id="LAZR01036681">
    <property type="protein sequence ID" value="KKL24205.1"/>
    <property type="molecule type" value="Genomic_DNA"/>
</dbReference>
<feature type="compositionally biased region" description="Low complexity" evidence="1">
    <location>
        <begin position="8"/>
        <end position="19"/>
    </location>
</feature>
<evidence type="ECO:0000313" key="2">
    <source>
        <dbReference type="EMBL" id="KKL24205.1"/>
    </source>
</evidence>
<protein>
    <submittedName>
        <fullName evidence="2">Uncharacterized protein</fullName>
    </submittedName>
</protein>
<accession>A0A0F9BQQ8</accession>
<proteinExistence type="predicted"/>
<gene>
    <name evidence="2" type="ORF">LCGC14_2417670</name>
</gene>
<feature type="non-terminal residue" evidence="2">
    <location>
        <position position="469"/>
    </location>
</feature>
<comment type="caution">
    <text evidence="2">The sequence shown here is derived from an EMBL/GenBank/DDBJ whole genome shotgun (WGS) entry which is preliminary data.</text>
</comment>
<sequence>MPERKAEQQLYQLTGGLQTEPSELNKPEGSTTEEENFVILKSGARRRRKGLVLEASGTTYTFAGAPAADDVCTTYRWKNVDNDPDKDWVVVQVANTLFFYTDEDSPLSGNKATYIIDLDIHNTATPGDVSIYPVSMTSGRGKLFVTGKRVHPFHVEWDGTQSPPLTAVPSTIRERGFEGAEDLVPNTQHPVTLDANHEYNLRNAGWDPTDIESYNTSESEYPAKNQIPWLAFRRATATGYADEDGTVEFHAPKLAAEEFREIRAPIGAFLRDPFNTTAAQGGAAEPIAIFSWTFVDNGGDWDITITTDGVHGMLITDNVIIRGNSFKYNSSFGEGISVQEGSFNGTRDITAENGTTQFTFNINQPIGWISWVSQFETLGTAQKEELDITGANAYQTDERFEVNEFFAGRIFYAGVRHNKLGHKIFFSQILVGDEQIGQPELILQVAEQVEYLRLDRYVQRAYRLVADDK</sequence>